<dbReference type="AlphaFoldDB" id="A0A3A2ZNF1"/>
<dbReference type="PANTHER" id="PTHR43792">
    <property type="entry name" value="GNAT FAMILY, PUTATIVE (AFU_ORTHOLOGUE AFUA_3G00765)-RELATED-RELATED"/>
    <property type="match status" value="1"/>
</dbReference>
<proteinExistence type="predicted"/>
<dbReference type="PROSITE" id="PS51186">
    <property type="entry name" value="GNAT"/>
    <property type="match status" value="1"/>
</dbReference>
<dbReference type="Proteomes" id="UP000266188">
    <property type="component" value="Unassembled WGS sequence"/>
</dbReference>
<dbReference type="OrthoDB" id="630895at2759"/>
<gene>
    <name evidence="2" type="ORF">PHISCL_04706</name>
</gene>
<organism evidence="2 3">
    <name type="scientific">Aspergillus sclerotialis</name>
    <dbReference type="NCBI Taxonomy" id="2070753"/>
    <lineage>
        <taxon>Eukaryota</taxon>
        <taxon>Fungi</taxon>
        <taxon>Dikarya</taxon>
        <taxon>Ascomycota</taxon>
        <taxon>Pezizomycotina</taxon>
        <taxon>Eurotiomycetes</taxon>
        <taxon>Eurotiomycetidae</taxon>
        <taxon>Eurotiales</taxon>
        <taxon>Aspergillaceae</taxon>
        <taxon>Aspergillus</taxon>
        <taxon>Aspergillus subgen. Polypaecilum</taxon>
    </lineage>
</organism>
<evidence type="ECO:0000313" key="2">
    <source>
        <dbReference type="EMBL" id="RJE22937.1"/>
    </source>
</evidence>
<reference evidence="3" key="1">
    <citation type="submission" date="2017-02" db="EMBL/GenBank/DDBJ databases">
        <authorList>
            <person name="Tafer H."/>
            <person name="Lopandic K."/>
        </authorList>
    </citation>
    <scope>NUCLEOTIDE SEQUENCE [LARGE SCALE GENOMIC DNA]</scope>
    <source>
        <strain evidence="3">CBS 366.77</strain>
    </source>
</reference>
<feature type="domain" description="N-acetyltransferase" evidence="1">
    <location>
        <begin position="26"/>
        <end position="203"/>
    </location>
</feature>
<sequence length="207" mass="23141">MTYLFPNQVTRVIIPPEPECIQTKRLLLMAIQPADAPGIFTIRSHPEVAKFLWQKEPESDIQQTEKWIAGKTFATPDGSGALNRRFQFVIIRADDPAQRIIGTVGINSLIPAPSIGYALHPEFWGLGYSTEAVQGVMNAWWQLPRVKPNGQLNGPGDGKEMLYACCNSENAGSMKVLEKNGFRLYDKVALEGHIVAYWRRGCETESH</sequence>
<dbReference type="InterPro" id="IPR016181">
    <property type="entry name" value="Acyl_CoA_acyltransferase"/>
</dbReference>
<dbReference type="InterPro" id="IPR000182">
    <property type="entry name" value="GNAT_dom"/>
</dbReference>
<dbReference type="InterPro" id="IPR051531">
    <property type="entry name" value="N-acetyltransferase"/>
</dbReference>
<evidence type="ECO:0000259" key="1">
    <source>
        <dbReference type="PROSITE" id="PS51186"/>
    </source>
</evidence>
<name>A0A3A2ZNF1_9EURO</name>
<dbReference type="Gene3D" id="3.40.630.30">
    <property type="match status" value="1"/>
</dbReference>
<comment type="caution">
    <text evidence="2">The sequence shown here is derived from an EMBL/GenBank/DDBJ whole genome shotgun (WGS) entry which is preliminary data.</text>
</comment>
<dbReference type="Pfam" id="PF13302">
    <property type="entry name" value="Acetyltransf_3"/>
    <property type="match status" value="1"/>
</dbReference>
<dbReference type="SUPFAM" id="SSF55729">
    <property type="entry name" value="Acyl-CoA N-acyltransferases (Nat)"/>
    <property type="match status" value="1"/>
</dbReference>
<accession>A0A3A2ZNF1</accession>
<dbReference type="STRING" id="2070753.A0A3A2ZNF1"/>
<protein>
    <submittedName>
        <fullName evidence="2">GNAT family</fullName>
    </submittedName>
</protein>
<dbReference type="PANTHER" id="PTHR43792:SF1">
    <property type="entry name" value="N-ACETYLTRANSFERASE DOMAIN-CONTAINING PROTEIN"/>
    <property type="match status" value="1"/>
</dbReference>
<dbReference type="EMBL" id="MVGC01000143">
    <property type="protein sequence ID" value="RJE22937.1"/>
    <property type="molecule type" value="Genomic_DNA"/>
</dbReference>
<keyword evidence="3" id="KW-1185">Reference proteome</keyword>
<evidence type="ECO:0000313" key="3">
    <source>
        <dbReference type="Proteomes" id="UP000266188"/>
    </source>
</evidence>
<dbReference type="GO" id="GO:0016747">
    <property type="term" value="F:acyltransferase activity, transferring groups other than amino-acyl groups"/>
    <property type="evidence" value="ECO:0007669"/>
    <property type="project" value="InterPro"/>
</dbReference>